<dbReference type="AlphaFoldDB" id="A0A432WE87"/>
<name>A0A432WE87_9GAMM</name>
<gene>
    <name evidence="1" type="ORF">CWE14_11635</name>
</gene>
<sequence>MEVCFDLIIPEVLTNEGSLLSEELIGWGDEQFSQDPPKYKGIGSVTFTRRPIPEHITRYLPKDLDVSDWIYLSLEQEALGAWEDAINRGDGVMAEVPLKQFLSQLLKKLDNWAIVFELNCDQIDEVYRLSSSGLLRKIEETLNWNNDPEGFIAWYKSN</sequence>
<comment type="caution">
    <text evidence="1">The sequence shown here is derived from an EMBL/GenBank/DDBJ whole genome shotgun (WGS) entry which is preliminary data.</text>
</comment>
<accession>A0A432WE87</accession>
<reference evidence="1 2" key="1">
    <citation type="journal article" date="2011" name="Front. Microbiol.">
        <title>Genomic signatures of strain selection and enhancement in Bacillus atrophaeus var. globigii, a historical biowarfare simulant.</title>
        <authorList>
            <person name="Gibbons H.S."/>
            <person name="Broomall S.M."/>
            <person name="McNew L.A."/>
            <person name="Daligault H."/>
            <person name="Chapman C."/>
            <person name="Bruce D."/>
            <person name="Karavis M."/>
            <person name="Krepps M."/>
            <person name="McGregor P.A."/>
            <person name="Hong C."/>
            <person name="Park K.H."/>
            <person name="Akmal A."/>
            <person name="Feldman A."/>
            <person name="Lin J.S."/>
            <person name="Chang W.E."/>
            <person name="Higgs B.W."/>
            <person name="Demirev P."/>
            <person name="Lindquist J."/>
            <person name="Liem A."/>
            <person name="Fochler E."/>
            <person name="Read T.D."/>
            <person name="Tapia R."/>
            <person name="Johnson S."/>
            <person name="Bishop-Lilly K.A."/>
            <person name="Detter C."/>
            <person name="Han C."/>
            <person name="Sozhamannan S."/>
            <person name="Rosenzweig C.N."/>
            <person name="Skowronski E.W."/>
        </authorList>
    </citation>
    <scope>NUCLEOTIDE SEQUENCE [LARGE SCALE GENOMIC DNA]</scope>
    <source>
        <strain evidence="1 2">Y4G10-17</strain>
    </source>
</reference>
<organism evidence="1 2">
    <name type="scientific">Aliidiomarina soli</name>
    <dbReference type="NCBI Taxonomy" id="1928574"/>
    <lineage>
        <taxon>Bacteria</taxon>
        <taxon>Pseudomonadati</taxon>
        <taxon>Pseudomonadota</taxon>
        <taxon>Gammaproteobacteria</taxon>
        <taxon>Alteromonadales</taxon>
        <taxon>Idiomarinaceae</taxon>
        <taxon>Aliidiomarina</taxon>
    </lineage>
</organism>
<protein>
    <submittedName>
        <fullName evidence="1">Uncharacterized protein</fullName>
    </submittedName>
</protein>
<keyword evidence="2" id="KW-1185">Reference proteome</keyword>
<proteinExistence type="predicted"/>
<evidence type="ECO:0000313" key="2">
    <source>
        <dbReference type="Proteomes" id="UP000287823"/>
    </source>
</evidence>
<evidence type="ECO:0000313" key="1">
    <source>
        <dbReference type="EMBL" id="RUO31140.1"/>
    </source>
</evidence>
<dbReference type="RefSeq" id="WP_126799519.1">
    <property type="nucleotide sequence ID" value="NZ_PIPO01000005.1"/>
</dbReference>
<dbReference type="Proteomes" id="UP000287823">
    <property type="component" value="Unassembled WGS sequence"/>
</dbReference>
<dbReference type="EMBL" id="PIPO01000005">
    <property type="protein sequence ID" value="RUO31140.1"/>
    <property type="molecule type" value="Genomic_DNA"/>
</dbReference>